<proteinExistence type="predicted"/>
<dbReference type="Proteomes" id="UP000593568">
    <property type="component" value="Unassembled WGS sequence"/>
</dbReference>
<evidence type="ECO:0000259" key="1">
    <source>
        <dbReference type="Pfam" id="PF03732"/>
    </source>
</evidence>
<gene>
    <name evidence="2" type="ORF">Gotri_012866</name>
</gene>
<dbReference type="Pfam" id="PF03732">
    <property type="entry name" value="Retrotrans_gag"/>
    <property type="match status" value="1"/>
</dbReference>
<keyword evidence="3" id="KW-1185">Reference proteome</keyword>
<organism evidence="2 3">
    <name type="scientific">Gossypium trilobum</name>
    <dbReference type="NCBI Taxonomy" id="34281"/>
    <lineage>
        <taxon>Eukaryota</taxon>
        <taxon>Viridiplantae</taxon>
        <taxon>Streptophyta</taxon>
        <taxon>Embryophyta</taxon>
        <taxon>Tracheophyta</taxon>
        <taxon>Spermatophyta</taxon>
        <taxon>Magnoliopsida</taxon>
        <taxon>eudicotyledons</taxon>
        <taxon>Gunneridae</taxon>
        <taxon>Pentapetalae</taxon>
        <taxon>rosids</taxon>
        <taxon>malvids</taxon>
        <taxon>Malvales</taxon>
        <taxon>Malvaceae</taxon>
        <taxon>Malvoideae</taxon>
        <taxon>Gossypium</taxon>
    </lineage>
</organism>
<protein>
    <recommendedName>
        <fullName evidence="1">Retrotransposon gag domain-containing protein</fullName>
    </recommendedName>
</protein>
<evidence type="ECO:0000313" key="2">
    <source>
        <dbReference type="EMBL" id="MBA0763423.1"/>
    </source>
</evidence>
<accession>A0A7J9DRN3</accession>
<dbReference type="AlphaFoldDB" id="A0A7J9DRN3"/>
<sequence length="93" mass="10855">MLLTTEERLGKLEGSIDDVNESLDGVEDRIDNWKEHSRDYVKMSFDSTMDKEKVREKLQGITQRGTVGEYVREFNELMLQVLEVTEKEVLLAF</sequence>
<dbReference type="EMBL" id="JABEZW010000004">
    <property type="protein sequence ID" value="MBA0763423.1"/>
    <property type="molecule type" value="Genomic_DNA"/>
</dbReference>
<feature type="domain" description="Retrotransposon gag" evidence="1">
    <location>
        <begin position="28"/>
        <end position="90"/>
    </location>
</feature>
<evidence type="ECO:0000313" key="3">
    <source>
        <dbReference type="Proteomes" id="UP000593568"/>
    </source>
</evidence>
<reference evidence="2 3" key="1">
    <citation type="journal article" date="2019" name="Genome Biol. Evol.">
        <title>Insights into the evolution of the New World diploid cottons (Gossypium, subgenus Houzingenia) based on genome sequencing.</title>
        <authorList>
            <person name="Grover C.E."/>
            <person name="Arick M.A. 2nd"/>
            <person name="Thrash A."/>
            <person name="Conover J.L."/>
            <person name="Sanders W.S."/>
            <person name="Peterson D.G."/>
            <person name="Frelichowski J.E."/>
            <person name="Scheffler J.A."/>
            <person name="Scheffler B.E."/>
            <person name="Wendel J.F."/>
        </authorList>
    </citation>
    <scope>NUCLEOTIDE SEQUENCE [LARGE SCALE GENOMIC DNA]</scope>
    <source>
        <strain evidence="2">8</strain>
        <tissue evidence="2">Leaf</tissue>
    </source>
</reference>
<comment type="caution">
    <text evidence="2">The sequence shown here is derived from an EMBL/GenBank/DDBJ whole genome shotgun (WGS) entry which is preliminary data.</text>
</comment>
<dbReference type="InterPro" id="IPR005162">
    <property type="entry name" value="Retrotrans_gag_dom"/>
</dbReference>
<name>A0A7J9DRN3_9ROSI</name>